<reference evidence="2" key="1">
    <citation type="submission" date="2016-10" db="EMBL/GenBank/DDBJ databases">
        <authorList>
            <person name="Varghese N."/>
            <person name="Submissions S."/>
        </authorList>
    </citation>
    <scope>NUCLEOTIDE SEQUENCE [LARGE SCALE GENOMIC DNA]</scope>
    <source>
        <strain evidence="2">CGMCC 1.12333</strain>
    </source>
</reference>
<evidence type="ECO:0000313" key="1">
    <source>
        <dbReference type="EMBL" id="SFU55494.1"/>
    </source>
</evidence>
<dbReference type="EMBL" id="FPBK01000007">
    <property type="protein sequence ID" value="SFU55494.1"/>
    <property type="molecule type" value="Genomic_DNA"/>
</dbReference>
<dbReference type="AlphaFoldDB" id="A0A1I7H490"/>
<gene>
    <name evidence="1" type="ORF">SAMN05216480_10737</name>
</gene>
<dbReference type="InterPro" id="IPR052036">
    <property type="entry name" value="Hydrolase/PRTase-associated"/>
</dbReference>
<protein>
    <submittedName>
        <fullName evidence="1">Erythromycin esterase homolog</fullName>
    </submittedName>
</protein>
<dbReference type="STRING" id="1224947.SAMN05216480_10737"/>
<sequence>MILGIQKLGRMKSYSLILCLFIGSLLFAQKEKNVLDWIRSNAIAIPTEQISDSLFYANAPAIFKKATVYGFGESSHQHAENNTVRGGLLKTLVRYGNVKLFFIEESYGCAAMLDRYIQDGTGNANALLKNAQQAMNTTPEMLAMIEWLYTFNKTQTPNNKVHIYGMDCKFNYQLTPLLNDLLAYNNYSLTATEQAAITAVATFKGVQKGEDHQETIHTLKNLQHRIDSNADFKEKTNALLLLQAMLNYLEFRSTLSWGYRDQHMAGMVQAVLKLHPSKAVVWAHNEHISQLPQNNITLFGEETGTLVPSLGKHLKNVYANHYYAMGMEFGSGAIVGYDADKTRVVDTITAPLNFLAAATLYKVPMDCFYFDFSTAMTHRDMEKLITKKTSHLYVGGPGLLLKAMKYQCTQNAYATMYDGLIFIRQVSLTKGL</sequence>
<dbReference type="InterPro" id="IPR007815">
    <property type="entry name" value="Emycin_Estase"/>
</dbReference>
<dbReference type="PANTHER" id="PTHR31299:SF0">
    <property type="entry name" value="ESTERASE, PUTATIVE (AFU_ORTHOLOGUE AFUA_1G05850)-RELATED"/>
    <property type="match status" value="1"/>
</dbReference>
<dbReference type="Gene3D" id="3.40.1660.10">
    <property type="entry name" value="EreA-like (biosynthetic domain)"/>
    <property type="match status" value="1"/>
</dbReference>
<evidence type="ECO:0000313" key="2">
    <source>
        <dbReference type="Proteomes" id="UP000199138"/>
    </source>
</evidence>
<accession>A0A1I7H490</accession>
<dbReference type="Proteomes" id="UP000199138">
    <property type="component" value="Unassembled WGS sequence"/>
</dbReference>
<dbReference type="OrthoDB" id="9810066at2"/>
<dbReference type="Gene3D" id="3.30.1870.10">
    <property type="entry name" value="EreA-like, domain 2"/>
    <property type="match status" value="1"/>
</dbReference>
<dbReference type="GO" id="GO:0046677">
    <property type="term" value="P:response to antibiotic"/>
    <property type="evidence" value="ECO:0007669"/>
    <property type="project" value="InterPro"/>
</dbReference>
<keyword evidence="2" id="KW-1185">Reference proteome</keyword>
<dbReference type="Gene3D" id="1.20.1440.30">
    <property type="entry name" value="Biosynthetic Protein domain"/>
    <property type="match status" value="1"/>
</dbReference>
<dbReference type="SUPFAM" id="SSF159501">
    <property type="entry name" value="EreA/ChaN-like"/>
    <property type="match status" value="1"/>
</dbReference>
<organism evidence="1 2">
    <name type="scientific">Pustulibacterium marinum</name>
    <dbReference type="NCBI Taxonomy" id="1224947"/>
    <lineage>
        <taxon>Bacteria</taxon>
        <taxon>Pseudomonadati</taxon>
        <taxon>Bacteroidota</taxon>
        <taxon>Flavobacteriia</taxon>
        <taxon>Flavobacteriales</taxon>
        <taxon>Flavobacteriaceae</taxon>
        <taxon>Pustulibacterium</taxon>
    </lineage>
</organism>
<dbReference type="PANTHER" id="PTHR31299">
    <property type="entry name" value="ESTERASE, PUTATIVE (AFU_ORTHOLOGUE AFUA_1G05850)-RELATED"/>
    <property type="match status" value="1"/>
</dbReference>
<name>A0A1I7H490_9FLAO</name>
<dbReference type="CDD" id="cd14728">
    <property type="entry name" value="Ere-like"/>
    <property type="match status" value="1"/>
</dbReference>
<dbReference type="Pfam" id="PF05139">
    <property type="entry name" value="Erythro_esteras"/>
    <property type="match status" value="1"/>
</dbReference>
<proteinExistence type="predicted"/>